<dbReference type="PANTHER" id="PTHR10000">
    <property type="entry name" value="PHOSPHOSERINE PHOSPHATASE"/>
    <property type="match status" value="1"/>
</dbReference>
<gene>
    <name evidence="1" type="ORF">BKP37_05270</name>
</gene>
<dbReference type="SFLD" id="SFLDS00003">
    <property type="entry name" value="Haloacid_Dehalogenase"/>
    <property type="match status" value="1"/>
</dbReference>
<dbReference type="PROSITE" id="PS01229">
    <property type="entry name" value="COF_2"/>
    <property type="match status" value="1"/>
</dbReference>
<dbReference type="InterPro" id="IPR023214">
    <property type="entry name" value="HAD_sf"/>
</dbReference>
<dbReference type="CDD" id="cd07517">
    <property type="entry name" value="HAD_HPP"/>
    <property type="match status" value="1"/>
</dbReference>
<name>A0A1S2LYY1_9BACI</name>
<dbReference type="Proteomes" id="UP000179524">
    <property type="component" value="Unassembled WGS sequence"/>
</dbReference>
<comment type="caution">
    <text evidence="1">The sequence shown here is derived from an EMBL/GenBank/DDBJ whole genome shotgun (WGS) entry which is preliminary data.</text>
</comment>
<dbReference type="EMBL" id="MLQR01000004">
    <property type="protein sequence ID" value="OIJ16645.1"/>
    <property type="molecule type" value="Genomic_DNA"/>
</dbReference>
<dbReference type="NCBIfam" id="TIGR00099">
    <property type="entry name" value="Cof-subfamily"/>
    <property type="match status" value="1"/>
</dbReference>
<organism evidence="1 2">
    <name type="scientific">Anaerobacillus alkalilacustris</name>
    <dbReference type="NCBI Taxonomy" id="393763"/>
    <lineage>
        <taxon>Bacteria</taxon>
        <taxon>Bacillati</taxon>
        <taxon>Bacillota</taxon>
        <taxon>Bacilli</taxon>
        <taxon>Bacillales</taxon>
        <taxon>Bacillaceae</taxon>
        <taxon>Anaerobacillus</taxon>
    </lineage>
</organism>
<evidence type="ECO:0000313" key="2">
    <source>
        <dbReference type="Proteomes" id="UP000179524"/>
    </source>
</evidence>
<dbReference type="InterPro" id="IPR006379">
    <property type="entry name" value="HAD-SF_hydro_IIB"/>
</dbReference>
<reference evidence="1 2" key="1">
    <citation type="submission" date="2016-10" db="EMBL/GenBank/DDBJ databases">
        <title>Draft genome sequences of four alkaliphilic bacteria belonging to the Anaerobacillus genus.</title>
        <authorList>
            <person name="Bassil N.M."/>
            <person name="Lloyd J.R."/>
        </authorList>
    </citation>
    <scope>NUCLEOTIDE SEQUENCE [LARGE SCALE GENOMIC DNA]</scope>
    <source>
        <strain evidence="1 2">DSM 18345</strain>
    </source>
</reference>
<dbReference type="PANTHER" id="PTHR10000:SF25">
    <property type="entry name" value="PHOSPHATASE YKRA-RELATED"/>
    <property type="match status" value="1"/>
</dbReference>
<dbReference type="SUPFAM" id="SSF56784">
    <property type="entry name" value="HAD-like"/>
    <property type="match status" value="1"/>
</dbReference>
<dbReference type="InterPro" id="IPR036412">
    <property type="entry name" value="HAD-like_sf"/>
</dbReference>
<dbReference type="SFLD" id="SFLDG01144">
    <property type="entry name" value="C2.B.4:_PGP_Like"/>
    <property type="match status" value="1"/>
</dbReference>
<dbReference type="RefSeq" id="WP_071308629.1">
    <property type="nucleotide sequence ID" value="NZ_MLQR01000004.1"/>
</dbReference>
<dbReference type="NCBIfam" id="TIGR01484">
    <property type="entry name" value="HAD-SF-IIB"/>
    <property type="match status" value="1"/>
</dbReference>
<dbReference type="InterPro" id="IPR000150">
    <property type="entry name" value="Cof"/>
</dbReference>
<keyword evidence="2" id="KW-1185">Reference proteome</keyword>
<dbReference type="OrthoDB" id="9810101at2"/>
<evidence type="ECO:0000313" key="1">
    <source>
        <dbReference type="EMBL" id="OIJ16645.1"/>
    </source>
</evidence>
<dbReference type="SFLD" id="SFLDG01140">
    <property type="entry name" value="C2.B:_Phosphomannomutase_and_P"/>
    <property type="match status" value="1"/>
</dbReference>
<proteinExistence type="predicted"/>
<dbReference type="Gene3D" id="3.40.50.1000">
    <property type="entry name" value="HAD superfamily/HAD-like"/>
    <property type="match status" value="1"/>
</dbReference>
<dbReference type="Gene3D" id="3.30.1240.10">
    <property type="match status" value="1"/>
</dbReference>
<dbReference type="AlphaFoldDB" id="A0A1S2LYY1"/>
<dbReference type="Pfam" id="PF08282">
    <property type="entry name" value="Hydrolase_3"/>
    <property type="match status" value="1"/>
</dbReference>
<sequence>MNQQIIFFDIDGTLLDHEKQLPASTKYAVKELKEKGYEVIIATGRAPYLFKELREELDINSYVSLNGQYVVVNNKVIFKNPLEKNALKSFSEFALKNNHPVVYQSHEGMKTTTELHPGLEECVQSLQCYYPEIDPTYLEGRDIYQSWILCNEEEESSYKGKFDKFEFIRWHEKAMDVLPIGGSKARGIQAVIDHLGVHEDDIYAFGDGLNDIEMLKFVKNSVAMGNAPEAVKKVAKHVTKHVDDDGIVHGLELVGLLK</sequence>
<protein>
    <submittedName>
        <fullName evidence="1">Phosphatase</fullName>
    </submittedName>
</protein>
<dbReference type="GO" id="GO:0005829">
    <property type="term" value="C:cytosol"/>
    <property type="evidence" value="ECO:0007669"/>
    <property type="project" value="TreeGrafter"/>
</dbReference>
<dbReference type="GO" id="GO:0016791">
    <property type="term" value="F:phosphatase activity"/>
    <property type="evidence" value="ECO:0007669"/>
    <property type="project" value="TreeGrafter"/>
</dbReference>
<accession>A0A1S2LYY1</accession>
<dbReference type="GO" id="GO:0000287">
    <property type="term" value="F:magnesium ion binding"/>
    <property type="evidence" value="ECO:0007669"/>
    <property type="project" value="TreeGrafter"/>
</dbReference>